<keyword evidence="2" id="KW-1185">Reference proteome</keyword>
<organism evidence="1 2">
    <name type="scientific">Hermetia illucens</name>
    <name type="common">Black soldier fly</name>
    <dbReference type="NCBI Taxonomy" id="343691"/>
    <lineage>
        <taxon>Eukaryota</taxon>
        <taxon>Metazoa</taxon>
        <taxon>Ecdysozoa</taxon>
        <taxon>Arthropoda</taxon>
        <taxon>Hexapoda</taxon>
        <taxon>Insecta</taxon>
        <taxon>Pterygota</taxon>
        <taxon>Neoptera</taxon>
        <taxon>Endopterygota</taxon>
        <taxon>Diptera</taxon>
        <taxon>Brachycera</taxon>
        <taxon>Stratiomyomorpha</taxon>
        <taxon>Stratiomyidae</taxon>
        <taxon>Hermetiinae</taxon>
        <taxon>Hermetia</taxon>
    </lineage>
</organism>
<reference evidence="1 2" key="1">
    <citation type="submission" date="2020-11" db="EMBL/GenBank/DDBJ databases">
        <authorList>
            <person name="Wallbank WR R."/>
            <person name="Pardo Diaz C."/>
            <person name="Kozak K."/>
            <person name="Martin S."/>
            <person name="Jiggins C."/>
            <person name="Moest M."/>
            <person name="Warren A I."/>
            <person name="Generalovic N T."/>
            <person name="Byers J.R.P. K."/>
            <person name="Montejo-Kovacevich G."/>
            <person name="Yen C E."/>
        </authorList>
    </citation>
    <scope>NUCLEOTIDE SEQUENCE [LARGE SCALE GENOMIC DNA]</scope>
</reference>
<evidence type="ECO:0000313" key="2">
    <source>
        <dbReference type="Proteomes" id="UP000594454"/>
    </source>
</evidence>
<gene>
    <name evidence="1" type="ORF">HERILL_LOCUS10535</name>
</gene>
<dbReference type="EMBL" id="LR899012">
    <property type="protein sequence ID" value="CAD7087858.1"/>
    <property type="molecule type" value="Genomic_DNA"/>
</dbReference>
<protein>
    <submittedName>
        <fullName evidence="1">Uncharacterized protein</fullName>
    </submittedName>
</protein>
<evidence type="ECO:0000313" key="1">
    <source>
        <dbReference type="EMBL" id="CAD7087858.1"/>
    </source>
</evidence>
<proteinExistence type="predicted"/>
<dbReference type="InParanoid" id="A0A7R8YWF2"/>
<accession>A0A7R8YWF2</accession>
<name>A0A7R8YWF2_HERIL</name>
<sequence>MSTHHSQEEKLADHTPRRDVINKYKQQIIIPAINGRGGLITKFNVKITIDREKLQNENQANNYLRSRLKPGVIGVDNQLDGNDYNSLQQILINNFDIKQMKFMKVMQLLNEPKPSEDQLLSYIKQYHEGETRHTGVNDDYEGIKRLYYYPNLK</sequence>
<dbReference type="Proteomes" id="UP000594454">
    <property type="component" value="Chromosome 4"/>
</dbReference>
<dbReference type="AlphaFoldDB" id="A0A7R8YWF2"/>